<protein>
    <recommendedName>
        <fullName evidence="4">Transmembrane protein</fullName>
    </recommendedName>
</protein>
<reference evidence="2" key="1">
    <citation type="submission" date="2021-01" db="EMBL/GenBank/DDBJ databases">
        <title>Whole genome shotgun sequence of Planobispora takensis NBRC 109077.</title>
        <authorList>
            <person name="Komaki H."/>
            <person name="Tamura T."/>
        </authorList>
    </citation>
    <scope>NUCLEOTIDE SEQUENCE</scope>
    <source>
        <strain evidence="2">NBRC 109077</strain>
    </source>
</reference>
<evidence type="ECO:0008006" key="4">
    <source>
        <dbReference type="Google" id="ProtNLM"/>
    </source>
</evidence>
<gene>
    <name evidence="2" type="ORF">Pta02_08950</name>
</gene>
<sequence>MNDTSREADLSPEEAARALSGIRATQARAVRSTPWFPTWFVIGIGLSVTLIQFAADPLTALPLRIAGLVLAVAGITGCSIVIGRSGKMRTHKSVVEAGGMVGYFVWVIALVVFAVALALVLAALDIPYAATWACLAMTAVMGLTGPLLARWISRRIADKLERGR</sequence>
<feature type="transmembrane region" description="Helical" evidence="1">
    <location>
        <begin position="130"/>
        <end position="152"/>
    </location>
</feature>
<feature type="transmembrane region" description="Helical" evidence="1">
    <location>
        <begin position="36"/>
        <end position="55"/>
    </location>
</feature>
<dbReference type="AlphaFoldDB" id="A0A8J3STV6"/>
<proteinExistence type="predicted"/>
<feature type="transmembrane region" description="Helical" evidence="1">
    <location>
        <begin position="61"/>
        <end position="82"/>
    </location>
</feature>
<feature type="transmembrane region" description="Helical" evidence="1">
    <location>
        <begin position="103"/>
        <end position="124"/>
    </location>
</feature>
<organism evidence="2 3">
    <name type="scientific">Planobispora takensis</name>
    <dbReference type="NCBI Taxonomy" id="1367882"/>
    <lineage>
        <taxon>Bacteria</taxon>
        <taxon>Bacillati</taxon>
        <taxon>Actinomycetota</taxon>
        <taxon>Actinomycetes</taxon>
        <taxon>Streptosporangiales</taxon>
        <taxon>Streptosporangiaceae</taxon>
        <taxon>Planobispora</taxon>
    </lineage>
</organism>
<dbReference type="Proteomes" id="UP000634476">
    <property type="component" value="Unassembled WGS sequence"/>
</dbReference>
<name>A0A8J3STV6_9ACTN</name>
<dbReference type="RefSeq" id="WP_203873367.1">
    <property type="nucleotide sequence ID" value="NZ_BOOK01000005.1"/>
</dbReference>
<evidence type="ECO:0000256" key="1">
    <source>
        <dbReference type="SAM" id="Phobius"/>
    </source>
</evidence>
<keyword evidence="1" id="KW-0812">Transmembrane</keyword>
<keyword evidence="1" id="KW-1133">Transmembrane helix</keyword>
<comment type="caution">
    <text evidence="2">The sequence shown here is derived from an EMBL/GenBank/DDBJ whole genome shotgun (WGS) entry which is preliminary data.</text>
</comment>
<accession>A0A8J3STV6</accession>
<evidence type="ECO:0000313" key="3">
    <source>
        <dbReference type="Proteomes" id="UP000634476"/>
    </source>
</evidence>
<dbReference type="EMBL" id="BOOK01000005">
    <property type="protein sequence ID" value="GIH98886.1"/>
    <property type="molecule type" value="Genomic_DNA"/>
</dbReference>
<keyword evidence="1" id="KW-0472">Membrane</keyword>
<keyword evidence="3" id="KW-1185">Reference proteome</keyword>
<evidence type="ECO:0000313" key="2">
    <source>
        <dbReference type="EMBL" id="GIH98886.1"/>
    </source>
</evidence>